<gene>
    <name evidence="3" type="ORF">SCLCIDRAFT_1218490</name>
</gene>
<keyword evidence="2" id="KW-0812">Transmembrane</keyword>
<dbReference type="InParanoid" id="A0A0C2Z9H3"/>
<evidence type="ECO:0000256" key="2">
    <source>
        <dbReference type="SAM" id="Phobius"/>
    </source>
</evidence>
<evidence type="ECO:0000256" key="1">
    <source>
        <dbReference type="SAM" id="MobiDB-lite"/>
    </source>
</evidence>
<reference evidence="4" key="2">
    <citation type="submission" date="2015-01" db="EMBL/GenBank/DDBJ databases">
        <title>Evolutionary Origins and Diversification of the Mycorrhizal Mutualists.</title>
        <authorList>
            <consortium name="DOE Joint Genome Institute"/>
            <consortium name="Mycorrhizal Genomics Consortium"/>
            <person name="Kohler A."/>
            <person name="Kuo A."/>
            <person name="Nagy L.G."/>
            <person name="Floudas D."/>
            <person name="Copeland A."/>
            <person name="Barry K.W."/>
            <person name="Cichocki N."/>
            <person name="Veneault-Fourrey C."/>
            <person name="LaButti K."/>
            <person name="Lindquist E.A."/>
            <person name="Lipzen A."/>
            <person name="Lundell T."/>
            <person name="Morin E."/>
            <person name="Murat C."/>
            <person name="Riley R."/>
            <person name="Ohm R."/>
            <person name="Sun H."/>
            <person name="Tunlid A."/>
            <person name="Henrissat B."/>
            <person name="Grigoriev I.V."/>
            <person name="Hibbett D.S."/>
            <person name="Martin F."/>
        </authorList>
    </citation>
    <scope>NUCLEOTIDE SEQUENCE [LARGE SCALE GENOMIC DNA]</scope>
    <source>
        <strain evidence="4">Foug A</strain>
    </source>
</reference>
<keyword evidence="4" id="KW-1185">Reference proteome</keyword>
<name>A0A0C2Z9H3_9AGAM</name>
<dbReference type="Proteomes" id="UP000053989">
    <property type="component" value="Unassembled WGS sequence"/>
</dbReference>
<dbReference type="AlphaFoldDB" id="A0A0C2Z9H3"/>
<dbReference type="EMBL" id="KN822084">
    <property type="protein sequence ID" value="KIM58543.1"/>
    <property type="molecule type" value="Genomic_DNA"/>
</dbReference>
<feature type="region of interest" description="Disordered" evidence="1">
    <location>
        <begin position="346"/>
        <end position="387"/>
    </location>
</feature>
<accession>A0A0C2Z9H3</accession>
<feature type="transmembrane region" description="Helical" evidence="2">
    <location>
        <begin position="296"/>
        <end position="317"/>
    </location>
</feature>
<feature type="compositionally biased region" description="Polar residues" evidence="1">
    <location>
        <begin position="346"/>
        <end position="357"/>
    </location>
</feature>
<protein>
    <recommendedName>
        <fullName evidence="5">Transmembrane protein</fullName>
    </recommendedName>
</protein>
<evidence type="ECO:0000313" key="4">
    <source>
        <dbReference type="Proteomes" id="UP000053989"/>
    </source>
</evidence>
<dbReference type="OrthoDB" id="2563669at2759"/>
<dbReference type="STRING" id="1036808.A0A0C2Z9H3"/>
<reference evidence="3 4" key="1">
    <citation type="submission" date="2014-04" db="EMBL/GenBank/DDBJ databases">
        <authorList>
            <consortium name="DOE Joint Genome Institute"/>
            <person name="Kuo A."/>
            <person name="Kohler A."/>
            <person name="Nagy L.G."/>
            <person name="Floudas D."/>
            <person name="Copeland A."/>
            <person name="Barry K.W."/>
            <person name="Cichocki N."/>
            <person name="Veneault-Fourrey C."/>
            <person name="LaButti K."/>
            <person name="Lindquist E.A."/>
            <person name="Lipzen A."/>
            <person name="Lundell T."/>
            <person name="Morin E."/>
            <person name="Murat C."/>
            <person name="Sun H."/>
            <person name="Tunlid A."/>
            <person name="Henrissat B."/>
            <person name="Grigoriev I.V."/>
            <person name="Hibbett D.S."/>
            <person name="Martin F."/>
            <person name="Nordberg H.P."/>
            <person name="Cantor M.N."/>
            <person name="Hua S.X."/>
        </authorList>
    </citation>
    <scope>NUCLEOTIDE SEQUENCE [LARGE SCALE GENOMIC DNA]</scope>
    <source>
        <strain evidence="3 4">Foug A</strain>
    </source>
</reference>
<evidence type="ECO:0000313" key="3">
    <source>
        <dbReference type="EMBL" id="KIM58543.1"/>
    </source>
</evidence>
<dbReference type="HOGENOM" id="CLU_028897_0_0_1"/>
<keyword evidence="2" id="KW-1133">Transmembrane helix</keyword>
<proteinExistence type="predicted"/>
<organism evidence="3 4">
    <name type="scientific">Scleroderma citrinum Foug A</name>
    <dbReference type="NCBI Taxonomy" id="1036808"/>
    <lineage>
        <taxon>Eukaryota</taxon>
        <taxon>Fungi</taxon>
        <taxon>Dikarya</taxon>
        <taxon>Basidiomycota</taxon>
        <taxon>Agaricomycotina</taxon>
        <taxon>Agaricomycetes</taxon>
        <taxon>Agaricomycetidae</taxon>
        <taxon>Boletales</taxon>
        <taxon>Sclerodermatineae</taxon>
        <taxon>Sclerodermataceae</taxon>
        <taxon>Scleroderma</taxon>
    </lineage>
</organism>
<feature type="compositionally biased region" description="Polar residues" evidence="1">
    <location>
        <begin position="374"/>
        <end position="387"/>
    </location>
</feature>
<dbReference type="Gene3D" id="2.60.120.260">
    <property type="entry name" value="Galactose-binding domain-like"/>
    <property type="match status" value="2"/>
</dbReference>
<sequence>MPLVTTLIDDKSPLIAYDSSWLPGNSGDDPFEDQYYLGTFTTNNVTNGKASFTFNGTGFWIYGAKRSNHGTYSVEVDGATYTNNSGSSANNQFMVSLFNTSGLTQGSHTVSLTNTGTNSQYVDIDLIVWESEVGNTSDQLITETVQDTDARFQYEESAWNASPSDANFYSDGTGHVTQTYQASATLTFTGETVTLVGSMGPQHGPYSVKLDSGQASTYNATAYIPLYGVTLYYADNLGGGQHQLVITNLPAASGQELGIDYALVSSVVSSGNSSTTTTSPGVTSTITTSSSLSTGAIVGIIAPAVVAVLAAVAAFFYRSKFKSIEKAYNQLYNVHTTQQHTDVPVAFSTSPESNTPASRMRNAAPSASFGHDLQPSNTGSPGLSSFPISSASEADMRGIAVPSDQSRVIVHVSSLC</sequence>
<keyword evidence="2" id="KW-0472">Membrane</keyword>
<evidence type="ECO:0008006" key="5">
    <source>
        <dbReference type="Google" id="ProtNLM"/>
    </source>
</evidence>